<sequence>MWKYFGVFLSMLLFFEGCMSSTVEDSSILQAKGFKKYVRPEIYVDDSLISQPESFGKSVEPEINSNRPKELQSGFDGIKDARSILEWVSGPDRDTTWDEARSWTQNLSISGGGWRMPTIKELKTLYLKDDITLLANTTGSWVWSGEIRDSSARLFSFRYGIDKWSNRSYSKNNRGFAVRFQR</sequence>
<feature type="domain" description="Lcl C-terminal" evidence="1">
    <location>
        <begin position="78"/>
        <end position="172"/>
    </location>
</feature>
<protein>
    <submittedName>
        <fullName evidence="2">DUF1566 domain-containing protein</fullName>
    </submittedName>
</protein>
<dbReference type="InterPro" id="IPR011460">
    <property type="entry name" value="Lcl_C"/>
</dbReference>
<accession>A0A8J6NV91</accession>
<name>A0A8J6NV91_9BACT</name>
<organism evidence="2 3">
    <name type="scientific">Candidatus Desulfatibia profunda</name>
    <dbReference type="NCBI Taxonomy" id="2841695"/>
    <lineage>
        <taxon>Bacteria</taxon>
        <taxon>Pseudomonadati</taxon>
        <taxon>Thermodesulfobacteriota</taxon>
        <taxon>Desulfobacteria</taxon>
        <taxon>Desulfobacterales</taxon>
        <taxon>Desulfobacterales incertae sedis</taxon>
        <taxon>Candidatus Desulfatibia</taxon>
    </lineage>
</organism>
<reference evidence="2 3" key="1">
    <citation type="submission" date="2020-08" db="EMBL/GenBank/DDBJ databases">
        <title>Bridging the membrane lipid divide: bacteria of the FCB group superphylum have the potential to synthesize archaeal ether lipids.</title>
        <authorList>
            <person name="Villanueva L."/>
            <person name="Von Meijenfeldt F.A.B."/>
            <person name="Westbye A.B."/>
            <person name="Yadav S."/>
            <person name="Hopmans E.C."/>
            <person name="Dutilh B.E."/>
            <person name="Sinninghe Damste J.S."/>
        </authorList>
    </citation>
    <scope>NUCLEOTIDE SEQUENCE [LARGE SCALE GENOMIC DNA]</scope>
    <source>
        <strain evidence="2">NIOZ-UU30</strain>
    </source>
</reference>
<evidence type="ECO:0000259" key="1">
    <source>
        <dbReference type="Pfam" id="PF07603"/>
    </source>
</evidence>
<dbReference type="Proteomes" id="UP000603434">
    <property type="component" value="Unassembled WGS sequence"/>
</dbReference>
<dbReference type="Pfam" id="PF07603">
    <property type="entry name" value="Lcl_C"/>
    <property type="match status" value="1"/>
</dbReference>
<dbReference type="AlphaFoldDB" id="A0A8J6NV91"/>
<evidence type="ECO:0000313" key="3">
    <source>
        <dbReference type="Proteomes" id="UP000603434"/>
    </source>
</evidence>
<comment type="caution">
    <text evidence="2">The sequence shown here is derived from an EMBL/GenBank/DDBJ whole genome shotgun (WGS) entry which is preliminary data.</text>
</comment>
<gene>
    <name evidence="2" type="ORF">H8E23_11825</name>
</gene>
<evidence type="ECO:0000313" key="2">
    <source>
        <dbReference type="EMBL" id="MBC8362074.1"/>
    </source>
</evidence>
<dbReference type="EMBL" id="JACNJH010000167">
    <property type="protein sequence ID" value="MBC8362074.1"/>
    <property type="molecule type" value="Genomic_DNA"/>
</dbReference>
<proteinExistence type="predicted"/>